<dbReference type="InterPro" id="IPR029068">
    <property type="entry name" value="Glyas_Bleomycin-R_OHBP_Dase"/>
</dbReference>
<dbReference type="Proteomes" id="UP001597362">
    <property type="component" value="Unassembled WGS sequence"/>
</dbReference>
<dbReference type="PANTHER" id="PTHR36437">
    <property type="entry name" value="GLYOXALASE/BLEOMYCIN RESISTANCE PROTEIN/DIOXYGENASE"/>
    <property type="match status" value="1"/>
</dbReference>
<comment type="caution">
    <text evidence="2">The sequence shown here is derived from an EMBL/GenBank/DDBJ whole genome shotgun (WGS) entry which is preliminary data.</text>
</comment>
<dbReference type="InterPro" id="IPR037523">
    <property type="entry name" value="VOC_core"/>
</dbReference>
<dbReference type="Pfam" id="PF00903">
    <property type="entry name" value="Glyoxalase"/>
    <property type="match status" value="1"/>
</dbReference>
<feature type="domain" description="VOC" evidence="1">
    <location>
        <begin position="4"/>
        <end position="123"/>
    </location>
</feature>
<dbReference type="PROSITE" id="PS51819">
    <property type="entry name" value="VOC"/>
    <property type="match status" value="1"/>
</dbReference>
<gene>
    <name evidence="2" type="ORF">ACFSJH_13335</name>
</gene>
<dbReference type="CDD" id="cd07263">
    <property type="entry name" value="VOC_like"/>
    <property type="match status" value="1"/>
</dbReference>
<organism evidence="2 3">
    <name type="scientific">Paenibacillus yanchengensis</name>
    <dbReference type="NCBI Taxonomy" id="2035833"/>
    <lineage>
        <taxon>Bacteria</taxon>
        <taxon>Bacillati</taxon>
        <taxon>Bacillota</taxon>
        <taxon>Bacilli</taxon>
        <taxon>Bacillales</taxon>
        <taxon>Paenibacillaceae</taxon>
        <taxon>Paenibacillus</taxon>
    </lineage>
</organism>
<dbReference type="InterPro" id="IPR004360">
    <property type="entry name" value="Glyas_Fos-R_dOase_dom"/>
</dbReference>
<evidence type="ECO:0000313" key="2">
    <source>
        <dbReference type="EMBL" id="MFD2116705.1"/>
    </source>
</evidence>
<dbReference type="SUPFAM" id="SSF54593">
    <property type="entry name" value="Glyoxalase/Bleomycin resistance protein/Dihydroxybiphenyl dioxygenase"/>
    <property type="match status" value="1"/>
</dbReference>
<dbReference type="EMBL" id="JBHUHO010000032">
    <property type="protein sequence ID" value="MFD2116705.1"/>
    <property type="molecule type" value="Genomic_DNA"/>
</dbReference>
<accession>A0ABW4YLU1</accession>
<evidence type="ECO:0000259" key="1">
    <source>
        <dbReference type="PROSITE" id="PS51819"/>
    </source>
</evidence>
<protein>
    <submittedName>
        <fullName evidence="2">VOC family protein</fullName>
    </submittedName>
</protein>
<dbReference type="Gene3D" id="3.10.180.10">
    <property type="entry name" value="2,3-Dihydroxybiphenyl 1,2-Dioxygenase, domain 1"/>
    <property type="match status" value="1"/>
</dbReference>
<dbReference type="PANTHER" id="PTHR36437:SF2">
    <property type="entry name" value="GLYOXALASE_BLEOMYCIN RESISTANCE PROTEIN_DIOXYGENASE"/>
    <property type="match status" value="1"/>
</dbReference>
<keyword evidence="3" id="KW-1185">Reference proteome</keyword>
<sequence length="123" mass="14125">MITKIGQVMVYVNDLEAVKQFWIKYLDFEVISEMKNEHMHWIELAPKGAATTIVLHNKEAIAKMSPELNLGTPSLMFHTNQFDELYHRLTSSNITVGDIMELPSGRVFNFADIESNYFAVMEV</sequence>
<dbReference type="RefSeq" id="WP_377773170.1">
    <property type="nucleotide sequence ID" value="NZ_JBHUHO010000032.1"/>
</dbReference>
<name>A0ABW4YLU1_9BACL</name>
<evidence type="ECO:0000313" key="3">
    <source>
        <dbReference type="Proteomes" id="UP001597362"/>
    </source>
</evidence>
<reference evidence="3" key="1">
    <citation type="journal article" date="2019" name="Int. J. Syst. Evol. Microbiol.">
        <title>The Global Catalogue of Microorganisms (GCM) 10K type strain sequencing project: providing services to taxonomists for standard genome sequencing and annotation.</title>
        <authorList>
            <consortium name="The Broad Institute Genomics Platform"/>
            <consortium name="The Broad Institute Genome Sequencing Center for Infectious Disease"/>
            <person name="Wu L."/>
            <person name="Ma J."/>
        </authorList>
    </citation>
    <scope>NUCLEOTIDE SEQUENCE [LARGE SCALE GENOMIC DNA]</scope>
    <source>
        <strain evidence="3">GH52</strain>
    </source>
</reference>
<proteinExistence type="predicted"/>